<dbReference type="AlphaFoldDB" id="A0A316VRE7"/>
<reference evidence="1 2" key="1">
    <citation type="journal article" date="2018" name="Mol. Biol. Evol.">
        <title>Broad Genomic Sampling Reveals a Smut Pathogenic Ancestry of the Fungal Clade Ustilaginomycotina.</title>
        <authorList>
            <person name="Kijpornyongpan T."/>
            <person name="Mondo S.J."/>
            <person name="Barry K."/>
            <person name="Sandor L."/>
            <person name="Lee J."/>
            <person name="Lipzen A."/>
            <person name="Pangilinan J."/>
            <person name="LaButti K."/>
            <person name="Hainaut M."/>
            <person name="Henrissat B."/>
            <person name="Grigoriev I.V."/>
            <person name="Spatafora J.W."/>
            <person name="Aime M.C."/>
        </authorList>
    </citation>
    <scope>NUCLEOTIDE SEQUENCE [LARGE SCALE GENOMIC DNA]</scope>
    <source>
        <strain evidence="1 2">MCA 4658</strain>
    </source>
</reference>
<dbReference type="GeneID" id="37038264"/>
<evidence type="ECO:0000313" key="1">
    <source>
        <dbReference type="EMBL" id="PWN40166.1"/>
    </source>
</evidence>
<protein>
    <submittedName>
        <fullName evidence="1">Uncharacterized protein</fullName>
    </submittedName>
</protein>
<dbReference type="OrthoDB" id="3397273at2759"/>
<proteinExistence type="predicted"/>
<organism evidence="1 2">
    <name type="scientific">Ceraceosorus guamensis</name>
    <dbReference type="NCBI Taxonomy" id="1522189"/>
    <lineage>
        <taxon>Eukaryota</taxon>
        <taxon>Fungi</taxon>
        <taxon>Dikarya</taxon>
        <taxon>Basidiomycota</taxon>
        <taxon>Ustilaginomycotina</taxon>
        <taxon>Exobasidiomycetes</taxon>
        <taxon>Ceraceosorales</taxon>
        <taxon>Ceraceosoraceae</taxon>
        <taxon>Ceraceosorus</taxon>
    </lineage>
</organism>
<dbReference type="RefSeq" id="XP_025367326.1">
    <property type="nucleotide sequence ID" value="XM_025516394.1"/>
</dbReference>
<dbReference type="EMBL" id="KZ819427">
    <property type="protein sequence ID" value="PWN40166.1"/>
    <property type="molecule type" value="Genomic_DNA"/>
</dbReference>
<keyword evidence="2" id="KW-1185">Reference proteome</keyword>
<gene>
    <name evidence="1" type="ORF">IE81DRAFT_349490</name>
</gene>
<accession>A0A316VRE7</accession>
<dbReference type="InParanoid" id="A0A316VRE7"/>
<name>A0A316VRE7_9BASI</name>
<evidence type="ECO:0000313" key="2">
    <source>
        <dbReference type="Proteomes" id="UP000245783"/>
    </source>
</evidence>
<dbReference type="Proteomes" id="UP000245783">
    <property type="component" value="Unassembled WGS sequence"/>
</dbReference>
<sequence>MAEKKLRDKDGRQRILFKRVDKARKWLNAVLAKSPMQNLEANGWSTVQGSHLICGIHAFKVELFRLQWDTWLHSQRSSLAPMTTAWQAFAATQDAKRPATDDDQTTAISWATKALGEEVKGLTTLLPVLHCPGWKKHDEIQMRYIPRSIRANTEWKSNKLNIALLKPLEDVDPQGQEPQLALILDANLVKTHEATKDVELVDGRLLSQASIAAMKWDLLHTDGLLLGVRMDTHGAQQAAVGTALCQAAVKSALLTRSSWRRESAWTNSEAAASIRYRWEDHCRKVGPYQNTGKKLTKDQQNQQAIQDENILEYLEGLTVGILPGLYKEHRTVTREAGLLSLGYRGLRPASQSVWAPSGNKVAQRAVLMHVPICVRNKSNSPDAASASKLANDDHDKLRLGAVLQLRRAKGNRLPCLLHPPS</sequence>